<dbReference type="Proteomes" id="UP000187406">
    <property type="component" value="Unassembled WGS sequence"/>
</dbReference>
<evidence type="ECO:0000256" key="1">
    <source>
        <dbReference type="SAM" id="MobiDB-lite"/>
    </source>
</evidence>
<keyword evidence="3" id="KW-1185">Reference proteome</keyword>
<sequence>MDMTDLLRRAEKYVNADEEMEARKQKTPWSGHQEEKGEHSQNALGKEKRKERSELSKEDLRHKLSRREHSPRGGAHIPSYNNFAPSRTHALEYLLWGGIRSPSNDLHR</sequence>
<evidence type="ECO:0000313" key="3">
    <source>
        <dbReference type="Proteomes" id="UP000187406"/>
    </source>
</evidence>
<reference evidence="3" key="1">
    <citation type="submission" date="2016-04" db="EMBL/GenBank/DDBJ databases">
        <title>Cephalotus genome sequencing.</title>
        <authorList>
            <person name="Fukushima K."/>
            <person name="Hasebe M."/>
            <person name="Fang X."/>
        </authorList>
    </citation>
    <scope>NUCLEOTIDE SEQUENCE [LARGE SCALE GENOMIC DNA]</scope>
    <source>
        <strain evidence="3">cv. St1</strain>
    </source>
</reference>
<feature type="compositionally biased region" description="Basic and acidic residues" evidence="1">
    <location>
        <begin position="32"/>
        <end position="71"/>
    </location>
</feature>
<dbReference type="AlphaFoldDB" id="A0A1Q3AXC0"/>
<name>A0A1Q3AXC0_CEPFO</name>
<accession>A0A1Q3AXC0</accession>
<organism evidence="2 3">
    <name type="scientific">Cephalotus follicularis</name>
    <name type="common">Albany pitcher plant</name>
    <dbReference type="NCBI Taxonomy" id="3775"/>
    <lineage>
        <taxon>Eukaryota</taxon>
        <taxon>Viridiplantae</taxon>
        <taxon>Streptophyta</taxon>
        <taxon>Embryophyta</taxon>
        <taxon>Tracheophyta</taxon>
        <taxon>Spermatophyta</taxon>
        <taxon>Magnoliopsida</taxon>
        <taxon>eudicotyledons</taxon>
        <taxon>Gunneridae</taxon>
        <taxon>Pentapetalae</taxon>
        <taxon>rosids</taxon>
        <taxon>fabids</taxon>
        <taxon>Oxalidales</taxon>
        <taxon>Cephalotaceae</taxon>
        <taxon>Cephalotus</taxon>
    </lineage>
</organism>
<feature type="compositionally biased region" description="Basic and acidic residues" evidence="1">
    <location>
        <begin position="1"/>
        <end position="15"/>
    </location>
</feature>
<dbReference type="OrthoDB" id="1740536at2759"/>
<gene>
    <name evidence="2" type="ORF">CFOL_v3_03734</name>
</gene>
<protein>
    <submittedName>
        <fullName evidence="2">Uncharacterized protein</fullName>
    </submittedName>
</protein>
<dbReference type="EMBL" id="BDDD01000137">
    <property type="protein sequence ID" value="GAV60203.1"/>
    <property type="molecule type" value="Genomic_DNA"/>
</dbReference>
<comment type="caution">
    <text evidence="2">The sequence shown here is derived from an EMBL/GenBank/DDBJ whole genome shotgun (WGS) entry which is preliminary data.</text>
</comment>
<proteinExistence type="predicted"/>
<dbReference type="InParanoid" id="A0A1Q3AXC0"/>
<feature type="region of interest" description="Disordered" evidence="1">
    <location>
        <begin position="1"/>
        <end position="84"/>
    </location>
</feature>
<evidence type="ECO:0000313" key="2">
    <source>
        <dbReference type="EMBL" id="GAV60203.1"/>
    </source>
</evidence>